<gene>
    <name evidence="2" type="ORF">C4D60_Mb08t33780</name>
</gene>
<dbReference type="InterPro" id="IPR008004">
    <property type="entry name" value="OCTOPUS-like"/>
</dbReference>
<dbReference type="AlphaFoldDB" id="A0A4S8K8E7"/>
<evidence type="ECO:0000256" key="1">
    <source>
        <dbReference type="SAM" id="MobiDB-lite"/>
    </source>
</evidence>
<reference evidence="2 3" key="1">
    <citation type="journal article" date="2019" name="Nat. Plants">
        <title>Genome sequencing of Musa balbisiana reveals subgenome evolution and function divergence in polyploid bananas.</title>
        <authorList>
            <person name="Yao X."/>
        </authorList>
    </citation>
    <scope>NUCLEOTIDE SEQUENCE [LARGE SCALE GENOMIC DNA]</scope>
    <source>
        <strain evidence="3">cv. DH-PKW</strain>
        <tissue evidence="2">Leaves</tissue>
    </source>
</reference>
<feature type="region of interest" description="Disordered" evidence="1">
    <location>
        <begin position="255"/>
        <end position="278"/>
    </location>
</feature>
<keyword evidence="3" id="KW-1185">Reference proteome</keyword>
<sequence>MALEIGSLPPPPPPFRLPPFTCDLHPDETVTGFCASCLRERLAGLDAAPGRRSTSSVSALKSVFSRVSASSHPSFLRPELRRCKSFSFTRRAVASAFGFESQRSPCDVGGRLTLWSLFRQDDLGRGYQPFAPSASTAAAPATLQGGRIELECRSLRFVPSSSATVPSLGTRAEEDDGDEIRAADPVLQLGVSSEVDGADAVEETEVKPMKDHIDEDVQAKKLPSKDFKEIAGSFWLAASVFSKKLHKWRRKHKDKKRGEAAAAVMPAEKPPKFSRRLRDTQSEVAVDAFGRRSCDTDPRFSLDAGRMSFDDPRFSLDEPRASWDGYSIGGQAVVSRLPAMLSVVEDAPAAAVLRSDGLIPVEKDAATPGGSAQTRDYYLDSSSTRRWRSLDRSNSNIIREHQLNELNPVSYAKVSPAGGTFFPFHHANLLDRDLRDLSSKSRSNEYVGSLDASFRDLREGAATKKPGKWSKAWNIWGFIQRSSSSRVGANVVERSFSESWPGLRSHQGYNGRILWRNSTVSSRSSFSVHGGYGGIRHSSLDINGQSKRRKDYVLERNRSARYSPSYGDNGMLRFYLTPVRNSRRNGSSRKGRHINSQYFARNMLGLY</sequence>
<dbReference type="PANTHER" id="PTHR31659">
    <property type="entry name" value="PROTEIN: UPF0503-LIKE PROTEIN, PUTATIVE (DUF740)-RELATED"/>
    <property type="match status" value="1"/>
</dbReference>
<evidence type="ECO:0000313" key="2">
    <source>
        <dbReference type="EMBL" id="THU71270.1"/>
    </source>
</evidence>
<accession>A0A4S8K8E7</accession>
<proteinExistence type="predicted"/>
<dbReference type="EMBL" id="PYDT01000002">
    <property type="protein sequence ID" value="THU71270.1"/>
    <property type="molecule type" value="Genomic_DNA"/>
</dbReference>
<dbReference type="PANTHER" id="PTHR31659:SF9">
    <property type="entry name" value="PROTEIN: UPF0503-LIKE PROTEIN, PUTATIVE (DUF740)-RELATED"/>
    <property type="match status" value="1"/>
</dbReference>
<dbReference type="Pfam" id="PF05340">
    <property type="entry name" value="DUF740"/>
    <property type="match status" value="1"/>
</dbReference>
<dbReference type="Proteomes" id="UP000317650">
    <property type="component" value="Chromosome 8"/>
</dbReference>
<dbReference type="STRING" id="52838.A0A4S8K8E7"/>
<evidence type="ECO:0000313" key="3">
    <source>
        <dbReference type="Proteomes" id="UP000317650"/>
    </source>
</evidence>
<comment type="caution">
    <text evidence="2">The sequence shown here is derived from an EMBL/GenBank/DDBJ whole genome shotgun (WGS) entry which is preliminary data.</text>
</comment>
<organism evidence="2 3">
    <name type="scientific">Musa balbisiana</name>
    <name type="common">Banana</name>
    <dbReference type="NCBI Taxonomy" id="52838"/>
    <lineage>
        <taxon>Eukaryota</taxon>
        <taxon>Viridiplantae</taxon>
        <taxon>Streptophyta</taxon>
        <taxon>Embryophyta</taxon>
        <taxon>Tracheophyta</taxon>
        <taxon>Spermatophyta</taxon>
        <taxon>Magnoliopsida</taxon>
        <taxon>Liliopsida</taxon>
        <taxon>Zingiberales</taxon>
        <taxon>Musaceae</taxon>
        <taxon>Musa</taxon>
    </lineage>
</organism>
<protein>
    <submittedName>
        <fullName evidence="2">Uncharacterized protein</fullName>
    </submittedName>
</protein>
<name>A0A4S8K8E7_MUSBA</name>